<dbReference type="PANTHER" id="PTHR34414">
    <property type="entry name" value="HET DOMAIN-CONTAINING PROTEIN-RELATED"/>
    <property type="match status" value="1"/>
</dbReference>
<evidence type="ECO:0000313" key="2">
    <source>
        <dbReference type="EMBL" id="KAF2010867.1"/>
    </source>
</evidence>
<keyword evidence="1" id="KW-0472">Membrane</keyword>
<dbReference type="Pfam" id="PF20246">
    <property type="entry name" value="DUF6601"/>
    <property type="match status" value="1"/>
</dbReference>
<proteinExistence type="predicted"/>
<dbReference type="AlphaFoldDB" id="A0A6A5XDI1"/>
<gene>
    <name evidence="2" type="ORF">BU24DRAFT_398901</name>
</gene>
<reference evidence="2" key="1">
    <citation type="journal article" date="2020" name="Stud. Mycol.">
        <title>101 Dothideomycetes genomes: a test case for predicting lifestyles and emergence of pathogens.</title>
        <authorList>
            <person name="Haridas S."/>
            <person name="Albert R."/>
            <person name="Binder M."/>
            <person name="Bloem J."/>
            <person name="Labutti K."/>
            <person name="Salamov A."/>
            <person name="Andreopoulos B."/>
            <person name="Baker S."/>
            <person name="Barry K."/>
            <person name="Bills G."/>
            <person name="Bluhm B."/>
            <person name="Cannon C."/>
            <person name="Castanera R."/>
            <person name="Culley D."/>
            <person name="Daum C."/>
            <person name="Ezra D."/>
            <person name="Gonzalez J."/>
            <person name="Henrissat B."/>
            <person name="Kuo A."/>
            <person name="Liang C."/>
            <person name="Lipzen A."/>
            <person name="Lutzoni F."/>
            <person name="Magnuson J."/>
            <person name="Mondo S."/>
            <person name="Nolan M."/>
            <person name="Ohm R."/>
            <person name="Pangilinan J."/>
            <person name="Park H.-J."/>
            <person name="Ramirez L."/>
            <person name="Alfaro M."/>
            <person name="Sun H."/>
            <person name="Tritt A."/>
            <person name="Yoshinaga Y."/>
            <person name="Zwiers L.-H."/>
            <person name="Turgeon B."/>
            <person name="Goodwin S."/>
            <person name="Spatafora J."/>
            <person name="Crous P."/>
            <person name="Grigoriev I."/>
        </authorList>
    </citation>
    <scope>NUCLEOTIDE SEQUENCE</scope>
    <source>
        <strain evidence="2">CBS 175.79</strain>
    </source>
</reference>
<keyword evidence="1" id="KW-0812">Transmembrane</keyword>
<evidence type="ECO:0000313" key="3">
    <source>
        <dbReference type="Proteomes" id="UP000799778"/>
    </source>
</evidence>
<sequence>MAQQSPVGKRLPPIPNTGPHKVLSLSSLPAVVFRRDLTVRPQKAPTDYLNLDLKTPRLNGIHQHLWLAGLPAVARPLHKQKQLGRSLLITEDPDEHLVWFETQILLKPLPLYLLDYTWWVKHLCESEDLYRSACGLLLSYAWLVGYPCDLDIAKDAGLLPHEICWHDWSSFIGTFLDSIDSDVLSNSNERYQYGELRLSRLNTIYRFILPAHSLRGFLRGYKSGSTWYSAYYGGYVRGLLVLFAMFSVTLSALQVGLATPNLQKNHSFGVASYGFTIATLIFIVISVAIAFLSWVFLFWYHLLSTWWNDRKKGRELHRDRG</sequence>
<organism evidence="2 3">
    <name type="scientific">Aaosphaeria arxii CBS 175.79</name>
    <dbReference type="NCBI Taxonomy" id="1450172"/>
    <lineage>
        <taxon>Eukaryota</taxon>
        <taxon>Fungi</taxon>
        <taxon>Dikarya</taxon>
        <taxon>Ascomycota</taxon>
        <taxon>Pezizomycotina</taxon>
        <taxon>Dothideomycetes</taxon>
        <taxon>Pleosporomycetidae</taxon>
        <taxon>Pleosporales</taxon>
        <taxon>Pleosporales incertae sedis</taxon>
        <taxon>Aaosphaeria</taxon>
    </lineage>
</organism>
<name>A0A6A5XDI1_9PLEO</name>
<protein>
    <submittedName>
        <fullName evidence="2">Uncharacterized protein</fullName>
    </submittedName>
</protein>
<evidence type="ECO:0000256" key="1">
    <source>
        <dbReference type="SAM" id="Phobius"/>
    </source>
</evidence>
<dbReference type="Proteomes" id="UP000799778">
    <property type="component" value="Unassembled WGS sequence"/>
</dbReference>
<dbReference type="OrthoDB" id="5086500at2759"/>
<keyword evidence="1" id="KW-1133">Transmembrane helix</keyword>
<feature type="transmembrane region" description="Helical" evidence="1">
    <location>
        <begin position="277"/>
        <end position="302"/>
    </location>
</feature>
<dbReference type="GeneID" id="54282792"/>
<feature type="transmembrane region" description="Helical" evidence="1">
    <location>
        <begin position="239"/>
        <end position="257"/>
    </location>
</feature>
<accession>A0A6A5XDI1</accession>
<dbReference type="PANTHER" id="PTHR34414:SF1">
    <property type="entry name" value="SUBTILISIN-LIKE SERINE PROTEASE"/>
    <property type="match status" value="1"/>
</dbReference>
<dbReference type="InterPro" id="IPR046536">
    <property type="entry name" value="DUF6601"/>
</dbReference>
<dbReference type="RefSeq" id="XP_033379206.1">
    <property type="nucleotide sequence ID" value="XM_033525395.1"/>
</dbReference>
<keyword evidence="3" id="KW-1185">Reference proteome</keyword>
<dbReference type="EMBL" id="ML978075">
    <property type="protein sequence ID" value="KAF2010867.1"/>
    <property type="molecule type" value="Genomic_DNA"/>
</dbReference>